<evidence type="ECO:0000313" key="2">
    <source>
        <dbReference type="Proteomes" id="UP000320799"/>
    </source>
</evidence>
<keyword evidence="2" id="KW-1185">Reference proteome</keyword>
<name>A0A514CST0_9CAUD</name>
<dbReference type="KEGG" id="vg:56135977"/>
<evidence type="ECO:0000313" key="1">
    <source>
        <dbReference type="EMBL" id="QDH83520.1"/>
    </source>
</evidence>
<dbReference type="GeneID" id="56135977"/>
<proteinExistence type="predicted"/>
<dbReference type="RefSeq" id="YP_009903701.1">
    <property type="nucleotide sequence ID" value="NC_049849.1"/>
</dbReference>
<organism evidence="1 2">
    <name type="scientific">Achromobacter phage Motura</name>
    <dbReference type="NCBI Taxonomy" id="2591403"/>
    <lineage>
        <taxon>Viruses</taxon>
        <taxon>Duplodnaviria</taxon>
        <taxon>Heunggongvirae</taxon>
        <taxon>Uroviricota</taxon>
        <taxon>Caudoviricetes</taxon>
        <taxon>Moturavirus</taxon>
        <taxon>Moturavirus motura</taxon>
    </lineage>
</organism>
<dbReference type="EMBL" id="MN094788">
    <property type="protein sequence ID" value="QDH83520.1"/>
    <property type="molecule type" value="Genomic_DNA"/>
</dbReference>
<dbReference type="Proteomes" id="UP000320799">
    <property type="component" value="Segment"/>
</dbReference>
<sequence length="98" mass="11421">MKRNLIIVHSDRETRTGKKVLAIVDCFEYTNNEYSMASRNTWELFVNDHDSLIKTDAWVRARNEEARTAAVVYARQLAEENGMVLWLDGGDDQHEYLD</sequence>
<accession>A0A514CST0</accession>
<protein>
    <submittedName>
        <fullName evidence="1">Uncharacterized protein</fullName>
    </submittedName>
</protein>
<reference evidence="1 2" key="1">
    <citation type="submission" date="2019-06" db="EMBL/GenBank/DDBJ databases">
        <authorList>
            <person name="Kincaid V.D."/>
            <person name="Fuller A."/>
            <person name="Hodges K."/>
            <person name="Bansal M."/>
            <person name="Essig J."/>
            <person name="Johnson A."/>
        </authorList>
    </citation>
    <scope>NUCLEOTIDE SEQUENCE [LARGE SCALE GENOMIC DNA]</scope>
</reference>